<feature type="region of interest" description="Disordered" evidence="1">
    <location>
        <begin position="1"/>
        <end position="62"/>
    </location>
</feature>
<dbReference type="InterPro" id="IPR045122">
    <property type="entry name" value="Csc1-like"/>
</dbReference>
<feature type="domain" description="10TM putative phosphate transporter extracellular tail" evidence="4">
    <location>
        <begin position="686"/>
        <end position="775"/>
    </location>
</feature>
<dbReference type="InterPro" id="IPR022257">
    <property type="entry name" value="PHM7_ext"/>
</dbReference>
<feature type="domain" description="CSC1/OSCA1-like cytosolic" evidence="5">
    <location>
        <begin position="103"/>
        <end position="292"/>
    </location>
</feature>
<dbReference type="eggNOG" id="KOG1134">
    <property type="taxonomic scope" value="Eukaryota"/>
</dbReference>
<dbReference type="HOGENOM" id="CLU_002458_2_1_1"/>
<sequence>MSTSGRNPDGTFTKGSEAASEAGHKGGLHSTGGIMNVTSSETGSAATGTEEGRNADGTFTKGSEAAKEAGRFVMFMITRETIFFINLRQAYLLSPRNASRMSSRTVLFTSVPDHFLDEGRLRQTFPLVQRVWISTDCDKLQELVDSREDAAFRLEDAEIQLSKKATKTHKKRLNKHDSSAHSSHSDPEEFGSVAAIWLDKKDRPTHRLKPIIGEKVDTIEWARSTLRELIPKVDREQAAHRAGNAKKVSAIFIEFKTQRAAQSAFQQTAHHTPLHMTPRVIGAVPADVIWKNVGLSWWNTIIRSAVATFLITLLTLFWSVPVAFIGVLTNVDQLTQIPFLAWIDDIPSSVLGVITGLLPTLLLAALLALVPVLCRFLAGLFEPTHALVELKTQSWYFGFQVIQVFLVTTFSSGAAAVARNIVSDPTGAPALLAQQLPTASNFYISYFILYGLALSASTLLNIVPLLKFKILGKFLDDSPRKMFRRYTQLPGLGWGSVYPKFTNLAVIAIAYSCIAPLVLGFATVGLYILYLAFRYNLLFVTTNSVDTRGAAYARALQQLTVGVYIAELCLIGLFAIGTSGSAISSGPLVLMILFTILTVLYHITMRSALNPLTKFLPSDLFLDQEEDQRGATNAMEEGVYSKNSNPVQHSNSEPMVSDKPHWTAPSNRKQNISPQKGGISGMFTRFLFPQAHQSYYALKHNLRDPDLSHSILSYPEDVQKEAYANPAVVSPAPELWIVKDVLGISAQEVRHTRNVIPITDEGAWFDEKGNILWDQEHLQRAPIWEDITWY</sequence>
<dbReference type="Pfam" id="PF14703">
    <property type="entry name" value="PHM7_cyt"/>
    <property type="match status" value="1"/>
</dbReference>
<feature type="domain" description="CSC1/OSCA1-like 7TM region" evidence="3">
    <location>
        <begin position="303"/>
        <end position="574"/>
    </location>
</feature>
<evidence type="ECO:0000259" key="4">
    <source>
        <dbReference type="Pfam" id="PF12621"/>
    </source>
</evidence>
<dbReference type="GO" id="GO:0005227">
    <property type="term" value="F:calcium-activated cation channel activity"/>
    <property type="evidence" value="ECO:0007669"/>
    <property type="project" value="InterPro"/>
</dbReference>
<feature type="region of interest" description="Disordered" evidence="1">
    <location>
        <begin position="165"/>
        <end position="187"/>
    </location>
</feature>
<feature type="compositionally biased region" description="Basic and acidic residues" evidence="1">
    <location>
        <begin position="175"/>
        <end position="187"/>
    </location>
</feature>
<evidence type="ECO:0000313" key="7">
    <source>
        <dbReference type="Proteomes" id="UP000016924"/>
    </source>
</evidence>
<accession>R7Z644</accession>
<dbReference type="InterPro" id="IPR003864">
    <property type="entry name" value="CSC1/OSCA1-like_7TM"/>
</dbReference>
<keyword evidence="2" id="KW-0472">Membrane</keyword>
<name>R7Z644_CONA1</name>
<feature type="transmembrane region" description="Helical" evidence="2">
    <location>
        <begin position="559"/>
        <end position="576"/>
    </location>
</feature>
<dbReference type="Pfam" id="PF12621">
    <property type="entry name" value="PHM7_ext"/>
    <property type="match status" value="1"/>
</dbReference>
<dbReference type="PANTHER" id="PTHR13018:SF26">
    <property type="entry name" value="DOMAIN PROTEIN, PUTATIVE (AFU_ORTHOLOGUE AFUA_5G10920)-RELATED"/>
    <property type="match status" value="1"/>
</dbReference>
<proteinExistence type="predicted"/>
<protein>
    <recommendedName>
        <fullName evidence="8">CSC1/OSCA1-like 7TM region domain-containing protein</fullName>
    </recommendedName>
</protein>
<dbReference type="AlphaFoldDB" id="R7Z644"/>
<feature type="compositionally biased region" description="Basic residues" evidence="1">
    <location>
        <begin position="165"/>
        <end position="174"/>
    </location>
</feature>
<gene>
    <name evidence="6" type="ORF">W97_08666</name>
</gene>
<evidence type="ECO:0000259" key="5">
    <source>
        <dbReference type="Pfam" id="PF14703"/>
    </source>
</evidence>
<dbReference type="GO" id="GO:0005886">
    <property type="term" value="C:plasma membrane"/>
    <property type="evidence" value="ECO:0007669"/>
    <property type="project" value="TreeGrafter"/>
</dbReference>
<dbReference type="EMBL" id="JH767613">
    <property type="protein sequence ID" value="EON69406.1"/>
    <property type="molecule type" value="Genomic_DNA"/>
</dbReference>
<feature type="compositionally biased region" description="Polar residues" evidence="1">
    <location>
        <begin position="641"/>
        <end position="654"/>
    </location>
</feature>
<reference evidence="7" key="1">
    <citation type="submission" date="2012-06" db="EMBL/GenBank/DDBJ databases">
        <title>The genome sequence of Coniosporium apollinis CBS 100218.</title>
        <authorList>
            <consortium name="The Broad Institute Genome Sequencing Platform"/>
            <person name="Cuomo C."/>
            <person name="Gorbushina A."/>
            <person name="Noack S."/>
            <person name="Walker B."/>
            <person name="Young S.K."/>
            <person name="Zeng Q."/>
            <person name="Gargeya S."/>
            <person name="Fitzgerald M."/>
            <person name="Haas B."/>
            <person name="Abouelleil A."/>
            <person name="Alvarado L."/>
            <person name="Arachchi H.M."/>
            <person name="Berlin A.M."/>
            <person name="Chapman S.B."/>
            <person name="Goldberg J."/>
            <person name="Griggs A."/>
            <person name="Gujja S."/>
            <person name="Hansen M."/>
            <person name="Howarth C."/>
            <person name="Imamovic A."/>
            <person name="Larimer J."/>
            <person name="McCowan C."/>
            <person name="Montmayeur A."/>
            <person name="Murphy C."/>
            <person name="Neiman D."/>
            <person name="Pearson M."/>
            <person name="Priest M."/>
            <person name="Roberts A."/>
            <person name="Saif S."/>
            <person name="Shea T."/>
            <person name="Sisk P."/>
            <person name="Sykes S."/>
            <person name="Wortman J."/>
            <person name="Nusbaum C."/>
            <person name="Birren B."/>
        </authorList>
    </citation>
    <scope>NUCLEOTIDE SEQUENCE [LARGE SCALE GENOMIC DNA]</scope>
    <source>
        <strain evidence="7">CBS 100218</strain>
    </source>
</reference>
<keyword evidence="2" id="KW-0812">Transmembrane</keyword>
<evidence type="ECO:0000256" key="1">
    <source>
        <dbReference type="SAM" id="MobiDB-lite"/>
    </source>
</evidence>
<feature type="region of interest" description="Disordered" evidence="1">
    <location>
        <begin position="637"/>
        <end position="675"/>
    </location>
</feature>
<feature type="compositionally biased region" description="Polar residues" evidence="1">
    <location>
        <begin position="664"/>
        <end position="674"/>
    </location>
</feature>
<evidence type="ECO:0000259" key="3">
    <source>
        <dbReference type="Pfam" id="PF02714"/>
    </source>
</evidence>
<feature type="transmembrane region" description="Helical" evidence="2">
    <location>
        <begin position="517"/>
        <end position="538"/>
    </location>
</feature>
<dbReference type="RefSeq" id="XP_007784723.1">
    <property type="nucleotide sequence ID" value="XM_007786533.1"/>
</dbReference>
<feature type="transmembrane region" description="Helical" evidence="2">
    <location>
        <begin position="395"/>
        <end position="422"/>
    </location>
</feature>
<dbReference type="PANTHER" id="PTHR13018">
    <property type="entry name" value="PROBABLE MEMBRANE PROTEIN DUF221-RELATED"/>
    <property type="match status" value="1"/>
</dbReference>
<evidence type="ECO:0000313" key="6">
    <source>
        <dbReference type="EMBL" id="EON69406.1"/>
    </source>
</evidence>
<dbReference type="Pfam" id="PF02714">
    <property type="entry name" value="RSN1_7TM"/>
    <property type="match status" value="1"/>
</dbReference>
<keyword evidence="7" id="KW-1185">Reference proteome</keyword>
<feature type="compositionally biased region" description="Low complexity" evidence="1">
    <location>
        <begin position="38"/>
        <end position="49"/>
    </location>
</feature>
<dbReference type="STRING" id="1168221.R7Z644"/>
<dbReference type="OMA" id="NNTHEYT"/>
<evidence type="ECO:0008006" key="8">
    <source>
        <dbReference type="Google" id="ProtNLM"/>
    </source>
</evidence>
<dbReference type="GeneID" id="19905977"/>
<feature type="transmembrane region" description="Helical" evidence="2">
    <location>
        <begin position="489"/>
        <end position="511"/>
    </location>
</feature>
<feature type="transmembrane region" description="Helical" evidence="2">
    <location>
        <begin position="349"/>
        <end position="374"/>
    </location>
</feature>
<dbReference type="OrthoDB" id="1076608at2759"/>
<dbReference type="InterPro" id="IPR027815">
    <property type="entry name" value="CSC1/OSCA1-like_cyt"/>
</dbReference>
<feature type="transmembrane region" description="Helical" evidence="2">
    <location>
        <begin position="582"/>
        <end position="604"/>
    </location>
</feature>
<keyword evidence="2" id="KW-1133">Transmembrane helix</keyword>
<feature type="transmembrane region" description="Helical" evidence="2">
    <location>
        <begin position="442"/>
        <end position="468"/>
    </location>
</feature>
<organism evidence="6 7">
    <name type="scientific">Coniosporium apollinis (strain CBS 100218)</name>
    <name type="common">Rock-inhabiting black yeast</name>
    <dbReference type="NCBI Taxonomy" id="1168221"/>
    <lineage>
        <taxon>Eukaryota</taxon>
        <taxon>Fungi</taxon>
        <taxon>Dikarya</taxon>
        <taxon>Ascomycota</taxon>
        <taxon>Pezizomycotina</taxon>
        <taxon>Dothideomycetes</taxon>
        <taxon>Dothideomycetes incertae sedis</taxon>
        <taxon>Coniosporium</taxon>
    </lineage>
</organism>
<evidence type="ECO:0000256" key="2">
    <source>
        <dbReference type="SAM" id="Phobius"/>
    </source>
</evidence>
<dbReference type="Proteomes" id="UP000016924">
    <property type="component" value="Unassembled WGS sequence"/>
</dbReference>
<feature type="transmembrane region" description="Helical" evidence="2">
    <location>
        <begin position="305"/>
        <end position="329"/>
    </location>
</feature>